<evidence type="ECO:0000313" key="2">
    <source>
        <dbReference type="Proteomes" id="UP000654370"/>
    </source>
</evidence>
<sequence length="416" mass="47136">SSPALSVRSIFKKSTMKLAVASAQRLRANKILPNLPAKSNKPVSLITDLQKSISSNDSISSPRMASSLTRTIVHYNGPARSLEEFPKETMEWLKKSTVAEDSDLGDNNNRHVTFKKATSQGHDVRSQNVAKQALKRILMRLSYCNDVSAPFTAKLKVYCQSKRTNLFGGNRTPTEICLGQDTLKFDSIWPMDKRIHRIDLQGSPENSSTDNFQILVSIGLHVNSTMKEVIQETRYHADYVTMYVRGGLTPRWQRYWAVLKGPNLQLFDFEYQEERPPLAIIPLRKFLSAFHPSVDDDDRQVDVGSMGLALQFSEQCVSADISNQEQIRELPVFERRMYMLADNLVGLSKWESVFEHISKIMKECRNSNSPAAPVPNAMESLSQNNSHSDFSGIKQLYENPSAAMDPEMAVFYKFLW</sequence>
<accession>A0A8H7PU65</accession>
<dbReference type="EMBL" id="JAEPQZ010000006">
    <property type="protein sequence ID" value="KAG2179923.1"/>
    <property type="molecule type" value="Genomic_DNA"/>
</dbReference>
<dbReference type="AlphaFoldDB" id="A0A8H7PU65"/>
<dbReference type="Proteomes" id="UP000654370">
    <property type="component" value="Unassembled WGS sequence"/>
</dbReference>
<protein>
    <submittedName>
        <fullName evidence="1">Uncharacterized protein</fullName>
    </submittedName>
</protein>
<gene>
    <name evidence="1" type="ORF">INT43_003710</name>
</gene>
<organism evidence="1 2">
    <name type="scientific">Mortierella isabellina</name>
    <name type="common">Filamentous fungus</name>
    <name type="synonym">Umbelopsis isabellina</name>
    <dbReference type="NCBI Taxonomy" id="91625"/>
    <lineage>
        <taxon>Eukaryota</taxon>
        <taxon>Fungi</taxon>
        <taxon>Fungi incertae sedis</taxon>
        <taxon>Mucoromycota</taxon>
        <taxon>Mucoromycotina</taxon>
        <taxon>Umbelopsidomycetes</taxon>
        <taxon>Umbelopsidales</taxon>
        <taxon>Umbelopsidaceae</taxon>
        <taxon>Umbelopsis</taxon>
    </lineage>
</organism>
<dbReference type="Gene3D" id="2.30.29.30">
    <property type="entry name" value="Pleckstrin-homology domain (PH domain)/Phosphotyrosine-binding domain (PTB)"/>
    <property type="match status" value="1"/>
</dbReference>
<comment type="caution">
    <text evidence="1">The sequence shown here is derived from an EMBL/GenBank/DDBJ whole genome shotgun (WGS) entry which is preliminary data.</text>
</comment>
<evidence type="ECO:0000313" key="1">
    <source>
        <dbReference type="EMBL" id="KAG2179923.1"/>
    </source>
</evidence>
<keyword evidence="2" id="KW-1185">Reference proteome</keyword>
<dbReference type="SUPFAM" id="SSF50729">
    <property type="entry name" value="PH domain-like"/>
    <property type="match status" value="1"/>
</dbReference>
<reference evidence="1" key="1">
    <citation type="submission" date="2020-12" db="EMBL/GenBank/DDBJ databases">
        <title>Metabolic potential, ecology and presence of endohyphal bacteria is reflected in genomic diversity of Mucoromycotina.</title>
        <authorList>
            <person name="Muszewska A."/>
            <person name="Okrasinska A."/>
            <person name="Steczkiewicz K."/>
            <person name="Drgas O."/>
            <person name="Orlowska M."/>
            <person name="Perlinska-Lenart U."/>
            <person name="Aleksandrzak-Piekarczyk T."/>
            <person name="Szatraj K."/>
            <person name="Zielenkiewicz U."/>
            <person name="Pilsyk S."/>
            <person name="Malc E."/>
            <person name="Mieczkowski P."/>
            <person name="Kruszewska J.S."/>
            <person name="Biernat P."/>
            <person name="Pawlowska J."/>
        </authorList>
    </citation>
    <scope>NUCLEOTIDE SEQUENCE</scope>
    <source>
        <strain evidence="1">WA0000067209</strain>
    </source>
</reference>
<dbReference type="OrthoDB" id="2261218at2759"/>
<proteinExistence type="predicted"/>
<feature type="non-terminal residue" evidence="1">
    <location>
        <position position="1"/>
    </location>
</feature>
<dbReference type="InterPro" id="IPR011993">
    <property type="entry name" value="PH-like_dom_sf"/>
</dbReference>
<name>A0A8H7PU65_MORIS</name>